<keyword evidence="2" id="KW-0560">Oxidoreductase</keyword>
<keyword evidence="1" id="KW-0521">NADP</keyword>
<name>A0AAN7GYZ9_9PEZI</name>
<dbReference type="Gene3D" id="3.20.20.100">
    <property type="entry name" value="NADP-dependent oxidoreductase domain"/>
    <property type="match status" value="1"/>
</dbReference>
<dbReference type="InterPro" id="IPR050523">
    <property type="entry name" value="AKR_Detox_Biosynth"/>
</dbReference>
<evidence type="ECO:0000313" key="5">
    <source>
        <dbReference type="EMBL" id="KAK4225410.1"/>
    </source>
</evidence>
<dbReference type="PANTHER" id="PTHR43364">
    <property type="entry name" value="NADH-SPECIFIC METHYLGLYOXAL REDUCTASE-RELATED"/>
    <property type="match status" value="1"/>
</dbReference>
<evidence type="ECO:0000313" key="6">
    <source>
        <dbReference type="Proteomes" id="UP001301958"/>
    </source>
</evidence>
<organism evidence="5 6">
    <name type="scientific">Podospora fimiseda</name>
    <dbReference type="NCBI Taxonomy" id="252190"/>
    <lineage>
        <taxon>Eukaryota</taxon>
        <taxon>Fungi</taxon>
        <taxon>Dikarya</taxon>
        <taxon>Ascomycota</taxon>
        <taxon>Pezizomycotina</taxon>
        <taxon>Sordariomycetes</taxon>
        <taxon>Sordariomycetidae</taxon>
        <taxon>Sordariales</taxon>
        <taxon>Podosporaceae</taxon>
        <taxon>Podospora</taxon>
    </lineage>
</organism>
<dbReference type="Proteomes" id="UP001301958">
    <property type="component" value="Unassembled WGS sequence"/>
</dbReference>
<dbReference type="GO" id="GO:0016491">
    <property type="term" value="F:oxidoreductase activity"/>
    <property type="evidence" value="ECO:0007669"/>
    <property type="project" value="UniProtKB-KW"/>
</dbReference>
<evidence type="ECO:0000256" key="3">
    <source>
        <dbReference type="ARBA" id="ARBA00038157"/>
    </source>
</evidence>
<dbReference type="Pfam" id="PF00248">
    <property type="entry name" value="Aldo_ket_red"/>
    <property type="match status" value="1"/>
</dbReference>
<accession>A0AAN7GYZ9</accession>
<dbReference type="AlphaFoldDB" id="A0AAN7GYZ9"/>
<evidence type="ECO:0000259" key="4">
    <source>
        <dbReference type="Pfam" id="PF00248"/>
    </source>
</evidence>
<dbReference type="EMBL" id="MU865368">
    <property type="protein sequence ID" value="KAK4225410.1"/>
    <property type="molecule type" value="Genomic_DNA"/>
</dbReference>
<reference evidence="5" key="2">
    <citation type="submission" date="2023-05" db="EMBL/GenBank/DDBJ databases">
        <authorList>
            <consortium name="Lawrence Berkeley National Laboratory"/>
            <person name="Steindorff A."/>
            <person name="Hensen N."/>
            <person name="Bonometti L."/>
            <person name="Westerberg I."/>
            <person name="Brannstrom I.O."/>
            <person name="Guillou S."/>
            <person name="Cros-Aarteil S."/>
            <person name="Calhoun S."/>
            <person name="Haridas S."/>
            <person name="Kuo A."/>
            <person name="Mondo S."/>
            <person name="Pangilinan J."/>
            <person name="Riley R."/>
            <person name="Labutti K."/>
            <person name="Andreopoulos B."/>
            <person name="Lipzen A."/>
            <person name="Chen C."/>
            <person name="Yanf M."/>
            <person name="Daum C."/>
            <person name="Ng V."/>
            <person name="Clum A."/>
            <person name="Ohm R."/>
            <person name="Martin F."/>
            <person name="Silar P."/>
            <person name="Natvig D."/>
            <person name="Lalanne C."/>
            <person name="Gautier V."/>
            <person name="Ament-Velasquez S.L."/>
            <person name="Kruys A."/>
            <person name="Hutchinson M.I."/>
            <person name="Powell A.J."/>
            <person name="Barry K."/>
            <person name="Miller A.N."/>
            <person name="Grigoriev I.V."/>
            <person name="Debuchy R."/>
            <person name="Gladieux P."/>
            <person name="Thoren M.H."/>
            <person name="Johannesson H."/>
        </authorList>
    </citation>
    <scope>NUCLEOTIDE SEQUENCE</scope>
    <source>
        <strain evidence="5">CBS 990.96</strain>
    </source>
</reference>
<evidence type="ECO:0000256" key="2">
    <source>
        <dbReference type="ARBA" id="ARBA00023002"/>
    </source>
</evidence>
<protein>
    <submittedName>
        <fullName evidence="5">NADP-dependent oxidoreductase domain-containing protein</fullName>
    </submittedName>
</protein>
<sequence>MENFQNALMAAIPPAPAPKGPLNKYRLLSPSTSVRVSPLCLGGMNFGSNWKEMMGSMTQEQTQELLDYFYDNGGNFIDTANLYQNGQSEEWIGGWMKKRENRDEIDEFFAICFDDDEDENTDEKS</sequence>
<dbReference type="SUPFAM" id="SSF51430">
    <property type="entry name" value="NAD(P)-linked oxidoreductase"/>
    <property type="match status" value="1"/>
</dbReference>
<keyword evidence="6" id="KW-1185">Reference proteome</keyword>
<dbReference type="InterPro" id="IPR023210">
    <property type="entry name" value="NADP_OxRdtase_dom"/>
</dbReference>
<comment type="similarity">
    <text evidence="3">Belongs to the aldo/keto reductase family. Aldo/keto reductase 2 subfamily.</text>
</comment>
<dbReference type="InterPro" id="IPR036812">
    <property type="entry name" value="NAD(P)_OxRdtase_dom_sf"/>
</dbReference>
<evidence type="ECO:0000256" key="1">
    <source>
        <dbReference type="ARBA" id="ARBA00022857"/>
    </source>
</evidence>
<dbReference type="PANTHER" id="PTHR43364:SF7">
    <property type="entry name" value="NADP-DEPENDENT OXIDOREDUCTASE DOMAIN-CONTAINING PROTEIN-RELATED"/>
    <property type="match status" value="1"/>
</dbReference>
<reference evidence="5" key="1">
    <citation type="journal article" date="2023" name="Mol. Phylogenet. Evol.">
        <title>Genome-scale phylogeny and comparative genomics of the fungal order Sordariales.</title>
        <authorList>
            <person name="Hensen N."/>
            <person name="Bonometti L."/>
            <person name="Westerberg I."/>
            <person name="Brannstrom I.O."/>
            <person name="Guillou S."/>
            <person name="Cros-Aarteil S."/>
            <person name="Calhoun S."/>
            <person name="Haridas S."/>
            <person name="Kuo A."/>
            <person name="Mondo S."/>
            <person name="Pangilinan J."/>
            <person name="Riley R."/>
            <person name="LaButti K."/>
            <person name="Andreopoulos B."/>
            <person name="Lipzen A."/>
            <person name="Chen C."/>
            <person name="Yan M."/>
            <person name="Daum C."/>
            <person name="Ng V."/>
            <person name="Clum A."/>
            <person name="Steindorff A."/>
            <person name="Ohm R.A."/>
            <person name="Martin F."/>
            <person name="Silar P."/>
            <person name="Natvig D.O."/>
            <person name="Lalanne C."/>
            <person name="Gautier V."/>
            <person name="Ament-Velasquez S.L."/>
            <person name="Kruys A."/>
            <person name="Hutchinson M.I."/>
            <person name="Powell A.J."/>
            <person name="Barry K."/>
            <person name="Miller A.N."/>
            <person name="Grigoriev I.V."/>
            <person name="Debuchy R."/>
            <person name="Gladieux P."/>
            <person name="Hiltunen Thoren M."/>
            <person name="Johannesson H."/>
        </authorList>
    </citation>
    <scope>NUCLEOTIDE SEQUENCE</scope>
    <source>
        <strain evidence="5">CBS 990.96</strain>
    </source>
</reference>
<comment type="caution">
    <text evidence="5">The sequence shown here is derived from an EMBL/GenBank/DDBJ whole genome shotgun (WGS) entry which is preliminary data.</text>
</comment>
<gene>
    <name evidence="5" type="ORF">QBC38DRAFT_457357</name>
</gene>
<proteinExistence type="inferred from homology"/>
<feature type="domain" description="NADP-dependent oxidoreductase" evidence="4">
    <location>
        <begin position="38"/>
        <end position="105"/>
    </location>
</feature>